<feature type="domain" description="Cation-transporting P-type ATPase N-terminal" evidence="13">
    <location>
        <begin position="2"/>
        <end position="75"/>
    </location>
</feature>
<evidence type="ECO:0000256" key="1">
    <source>
        <dbReference type="ARBA" id="ARBA00004651"/>
    </source>
</evidence>
<dbReference type="SMART" id="SM00831">
    <property type="entry name" value="Cation_ATPase_N"/>
    <property type="match status" value="1"/>
</dbReference>
<dbReference type="GO" id="GO:0046872">
    <property type="term" value="F:metal ion binding"/>
    <property type="evidence" value="ECO:0007669"/>
    <property type="project" value="UniProtKB-KW"/>
</dbReference>
<protein>
    <submittedName>
        <fullName evidence="14">HAD-IC family P-type ATPase</fullName>
    </submittedName>
</protein>
<dbReference type="Gene3D" id="2.70.150.10">
    <property type="entry name" value="Calcium-transporting ATPase, cytoplasmic transduction domain A"/>
    <property type="match status" value="1"/>
</dbReference>
<dbReference type="InterPro" id="IPR018303">
    <property type="entry name" value="ATPase_P-typ_P_site"/>
</dbReference>
<reference evidence="14" key="2">
    <citation type="journal article" date="2024" name="Antonie Van Leeuwenhoek">
        <title>Roseihalotalea indica gen. nov., sp. nov., a halophilic Bacteroidetes from mesopelagic Southwest Indian Ocean with higher carbohydrate metabolic potential.</title>
        <authorList>
            <person name="Chen B."/>
            <person name="Zhang M."/>
            <person name="Lin D."/>
            <person name="Ye J."/>
            <person name="Tang K."/>
        </authorList>
    </citation>
    <scope>NUCLEOTIDE SEQUENCE</scope>
    <source>
        <strain evidence="14">TK19036</strain>
    </source>
</reference>
<dbReference type="SFLD" id="SFLDG00002">
    <property type="entry name" value="C1.7:_P-type_atpase_like"/>
    <property type="match status" value="1"/>
</dbReference>
<dbReference type="Pfam" id="PF13246">
    <property type="entry name" value="Cation_ATPase"/>
    <property type="match status" value="1"/>
</dbReference>
<dbReference type="SUPFAM" id="SSF81660">
    <property type="entry name" value="Metal cation-transporting ATPase, ATP-binding domain N"/>
    <property type="match status" value="1"/>
</dbReference>
<feature type="transmembrane region" description="Helical" evidence="12">
    <location>
        <begin position="79"/>
        <end position="95"/>
    </location>
</feature>
<evidence type="ECO:0000256" key="5">
    <source>
        <dbReference type="ARBA" id="ARBA00022723"/>
    </source>
</evidence>
<keyword evidence="3" id="KW-0597">Phosphoprotein</keyword>
<evidence type="ECO:0000256" key="6">
    <source>
        <dbReference type="ARBA" id="ARBA00022741"/>
    </source>
</evidence>
<dbReference type="AlphaFoldDB" id="A0AA49JEU4"/>
<dbReference type="Gene3D" id="1.20.1110.10">
    <property type="entry name" value="Calcium-transporting ATPase, transmembrane domain"/>
    <property type="match status" value="1"/>
</dbReference>
<evidence type="ECO:0000256" key="7">
    <source>
        <dbReference type="ARBA" id="ARBA00022840"/>
    </source>
</evidence>
<dbReference type="InterPro" id="IPR023299">
    <property type="entry name" value="ATPase_P-typ_cyto_dom_N"/>
</dbReference>
<keyword evidence="11 12" id="KW-0472">Membrane</keyword>
<feature type="transmembrane region" description="Helical" evidence="12">
    <location>
        <begin position="272"/>
        <end position="302"/>
    </location>
</feature>
<dbReference type="InterPro" id="IPR036412">
    <property type="entry name" value="HAD-like_sf"/>
</dbReference>
<dbReference type="Pfam" id="PF00690">
    <property type="entry name" value="Cation_ATPase_N"/>
    <property type="match status" value="1"/>
</dbReference>
<dbReference type="Pfam" id="PF08282">
    <property type="entry name" value="Hydrolase_3"/>
    <property type="match status" value="1"/>
</dbReference>
<accession>A0AA49JEU4</accession>
<dbReference type="SUPFAM" id="SSF81653">
    <property type="entry name" value="Calcium ATPase, transduction domain A"/>
    <property type="match status" value="1"/>
</dbReference>
<dbReference type="NCBIfam" id="TIGR01494">
    <property type="entry name" value="ATPase_P-type"/>
    <property type="match status" value="3"/>
</dbReference>
<comment type="subcellular location">
    <subcellularLocation>
        <location evidence="1">Cell membrane</location>
        <topology evidence="1">Multi-pass membrane protein</topology>
    </subcellularLocation>
</comment>
<feature type="transmembrane region" description="Helical" evidence="12">
    <location>
        <begin position="844"/>
        <end position="864"/>
    </location>
</feature>
<dbReference type="InterPro" id="IPR001757">
    <property type="entry name" value="P_typ_ATPase"/>
</dbReference>
<keyword evidence="10 12" id="KW-1133">Transmembrane helix</keyword>
<dbReference type="InterPro" id="IPR008250">
    <property type="entry name" value="ATPase_P-typ_transduc_dom_A_sf"/>
</dbReference>
<evidence type="ECO:0000256" key="8">
    <source>
        <dbReference type="ARBA" id="ARBA00022842"/>
    </source>
</evidence>
<feature type="transmembrane region" description="Helical" evidence="12">
    <location>
        <begin position="675"/>
        <end position="697"/>
    </location>
</feature>
<feature type="transmembrane region" description="Helical" evidence="12">
    <location>
        <begin position="812"/>
        <end position="832"/>
    </location>
</feature>
<dbReference type="GO" id="GO:0015662">
    <property type="term" value="F:P-type ion transporter activity"/>
    <property type="evidence" value="ECO:0007669"/>
    <property type="project" value="UniProtKB-ARBA"/>
</dbReference>
<dbReference type="Pfam" id="PF00689">
    <property type="entry name" value="Cation_ATPase_C"/>
    <property type="match status" value="1"/>
</dbReference>
<evidence type="ECO:0000256" key="12">
    <source>
        <dbReference type="SAM" id="Phobius"/>
    </source>
</evidence>
<dbReference type="FunFam" id="2.70.150.10:FF:000016">
    <property type="entry name" value="Calcium-transporting P-type ATPase putative"/>
    <property type="match status" value="1"/>
</dbReference>
<dbReference type="GO" id="GO:0005524">
    <property type="term" value="F:ATP binding"/>
    <property type="evidence" value="ECO:0007669"/>
    <property type="project" value="UniProtKB-KW"/>
</dbReference>
<dbReference type="Gene3D" id="3.40.50.1000">
    <property type="entry name" value="HAD superfamily/HAD-like"/>
    <property type="match status" value="1"/>
</dbReference>
<evidence type="ECO:0000256" key="3">
    <source>
        <dbReference type="ARBA" id="ARBA00022553"/>
    </source>
</evidence>
<evidence type="ECO:0000313" key="14">
    <source>
        <dbReference type="EMBL" id="WKN34704.1"/>
    </source>
</evidence>
<feature type="transmembrane region" description="Helical" evidence="12">
    <location>
        <begin position="748"/>
        <end position="768"/>
    </location>
</feature>
<keyword evidence="6" id="KW-0547">Nucleotide-binding</keyword>
<dbReference type="GO" id="GO:0019829">
    <property type="term" value="F:ATPase-coupled monoatomic cation transmembrane transporter activity"/>
    <property type="evidence" value="ECO:0007669"/>
    <property type="project" value="UniProtKB-ARBA"/>
</dbReference>
<keyword evidence="7" id="KW-0067">ATP-binding</keyword>
<keyword evidence="8" id="KW-0460">Magnesium</keyword>
<dbReference type="GO" id="GO:0098662">
    <property type="term" value="P:inorganic cation transmembrane transport"/>
    <property type="evidence" value="ECO:0007669"/>
    <property type="project" value="UniProtKB-ARBA"/>
</dbReference>
<dbReference type="PANTHER" id="PTHR42861">
    <property type="entry name" value="CALCIUM-TRANSPORTING ATPASE"/>
    <property type="match status" value="1"/>
</dbReference>
<dbReference type="SUPFAM" id="SSF81665">
    <property type="entry name" value="Calcium ATPase, transmembrane domain M"/>
    <property type="match status" value="1"/>
</dbReference>
<reference evidence="14" key="1">
    <citation type="journal article" date="2023" name="Comput. Struct. Biotechnol. J.">
        <title>Discovery of a novel marine Bacteroidetes with a rich repertoire of carbohydrate-active enzymes.</title>
        <authorList>
            <person name="Chen B."/>
            <person name="Liu G."/>
            <person name="Chen Q."/>
            <person name="Wang H."/>
            <person name="Liu L."/>
            <person name="Tang K."/>
        </authorList>
    </citation>
    <scope>NUCLEOTIDE SEQUENCE</scope>
    <source>
        <strain evidence="14">TK19036</strain>
    </source>
</reference>
<feature type="transmembrane region" description="Helical" evidence="12">
    <location>
        <begin position="780"/>
        <end position="800"/>
    </location>
</feature>
<evidence type="ECO:0000256" key="9">
    <source>
        <dbReference type="ARBA" id="ARBA00022967"/>
    </source>
</evidence>
<dbReference type="PRINTS" id="PR00120">
    <property type="entry name" value="HATPASE"/>
</dbReference>
<name>A0AA49JEU4_9BACT</name>
<dbReference type="FunFam" id="3.40.50.1000:FF:000211">
    <property type="entry name" value="Plasma membrane ATPase"/>
    <property type="match status" value="1"/>
</dbReference>
<dbReference type="InterPro" id="IPR006068">
    <property type="entry name" value="ATPase_P-typ_cation-transptr_C"/>
</dbReference>
<dbReference type="GO" id="GO:0046873">
    <property type="term" value="F:metal ion transmembrane transporter activity"/>
    <property type="evidence" value="ECO:0007669"/>
    <property type="project" value="UniProtKB-ARBA"/>
</dbReference>
<evidence type="ECO:0000259" key="13">
    <source>
        <dbReference type="SMART" id="SM00831"/>
    </source>
</evidence>
<dbReference type="InterPro" id="IPR059000">
    <property type="entry name" value="ATPase_P-type_domA"/>
</dbReference>
<evidence type="ECO:0000256" key="2">
    <source>
        <dbReference type="ARBA" id="ARBA00022475"/>
    </source>
</evidence>
<keyword evidence="5" id="KW-0479">Metal-binding</keyword>
<dbReference type="SFLD" id="SFLDS00003">
    <property type="entry name" value="Haloacid_Dehalogenase"/>
    <property type="match status" value="1"/>
</dbReference>
<dbReference type="InterPro" id="IPR044492">
    <property type="entry name" value="P_typ_ATPase_HD_dom"/>
</dbReference>
<evidence type="ECO:0000256" key="10">
    <source>
        <dbReference type="ARBA" id="ARBA00022989"/>
    </source>
</evidence>
<dbReference type="GO" id="GO:0005886">
    <property type="term" value="C:plasma membrane"/>
    <property type="evidence" value="ECO:0007669"/>
    <property type="project" value="UniProtKB-SubCell"/>
</dbReference>
<evidence type="ECO:0000256" key="4">
    <source>
        <dbReference type="ARBA" id="ARBA00022692"/>
    </source>
</evidence>
<proteinExistence type="predicted"/>
<dbReference type="EMBL" id="CP120682">
    <property type="protein sequence ID" value="WKN34704.1"/>
    <property type="molecule type" value="Genomic_DNA"/>
</dbReference>
<feature type="transmembrane region" description="Helical" evidence="12">
    <location>
        <begin position="243"/>
        <end position="260"/>
    </location>
</feature>
<keyword evidence="2" id="KW-1003">Cell membrane</keyword>
<dbReference type="PRINTS" id="PR00119">
    <property type="entry name" value="CATATPASE"/>
</dbReference>
<sequence length="879" mass="95945">MEYYQASLDEIYQELETSEQGISKDKAKQRLEEDGPNELQTETKINKLKLLINQFKSFIIYIMLFALVLSLVLGEYADAIVIAGILIANAIIGYYQELSAQQSLEALKQMGVVKAKVLRDGDTKEVDSKDLVRGDVISLEPGDKVPADARLINATDLKVEESALTGESVAVEKHAEDLDEEAQIGDQKNMLFSSTNIQNGTAKAVVVKTGMDTEIGKITEMVKTAEQQLTPLQQRLDKFGKQLGIAVIIICVIVLGVIGFKEYSANGFSWEMVLDALLVAVALAVAAVPSGLPAVVTVSLSVGVKKLLERKALVRKLASVETLGSCDVICTDKTGTLTQNQMTVKKAWTLESVAEVEGSGYEAEGEVKDEVNPLLFEIGRACNNASLSKEEDEWKVAGDPTEAALIVSAGKAKIEDDLERLDEIPFNSDRKRMSVKVKKEGKEYIYTKGAPDQILDVCSQILRGNEAVEFTDELRKEVSDQINEFSEEALRVLAFAYKELNGSGKFDEDGLTFVGLQAMIDPPRPDVVDSITETHNAGIRVIMITGDYKETAKAIGKDVGIEGEVLTGKDVEGMSDEELAWHLDKDTNVFARVVPEHKQRIIKALQEKGHVVAMTGDGVNDAPALKKADIGVAVGSGTDVAKEASDFVLLDDSFTNIVHAIEEGRGIYDNIQKAIMHLLSGNLSEVLIIFIATLLGWNLPLTAIMLLWINLVSDGAPALALAVDPYGNDIMKRKPKRGDTGILPRVELILTCILGVCATAAALALYYWVGGTEGDNHTLAQTTVFSFLVLSEFVLLMAVRSFFNIPLFTNKWVWIAMVASLALQLLLIYIPAIRDIFELETLELQQWAGIGVAIAALIVLSFSAQAIMKRKYRQQPAEG</sequence>
<feature type="transmembrane region" description="Helical" evidence="12">
    <location>
        <begin position="55"/>
        <end position="73"/>
    </location>
</feature>
<dbReference type="InterPro" id="IPR023298">
    <property type="entry name" value="ATPase_P-typ_TM_dom_sf"/>
</dbReference>
<dbReference type="Pfam" id="PF00122">
    <property type="entry name" value="E1-E2_ATPase"/>
    <property type="match status" value="1"/>
</dbReference>
<dbReference type="PROSITE" id="PS00154">
    <property type="entry name" value="ATPASE_E1_E2"/>
    <property type="match status" value="1"/>
</dbReference>
<feature type="transmembrane region" description="Helical" evidence="12">
    <location>
        <begin position="703"/>
        <end position="727"/>
    </location>
</feature>
<organism evidence="14">
    <name type="scientific">Roseihalotalea indica</name>
    <dbReference type="NCBI Taxonomy" id="2867963"/>
    <lineage>
        <taxon>Bacteria</taxon>
        <taxon>Pseudomonadati</taxon>
        <taxon>Bacteroidota</taxon>
        <taxon>Cytophagia</taxon>
        <taxon>Cytophagales</taxon>
        <taxon>Catalimonadaceae</taxon>
        <taxon>Roseihalotalea</taxon>
    </lineage>
</organism>
<dbReference type="Gene3D" id="3.40.1110.10">
    <property type="entry name" value="Calcium-transporting ATPase, cytoplasmic domain N"/>
    <property type="match status" value="1"/>
</dbReference>
<keyword evidence="4 12" id="KW-0812">Transmembrane</keyword>
<gene>
    <name evidence="14" type="ORF">K4G66_20225</name>
</gene>
<dbReference type="InterPro" id="IPR023214">
    <property type="entry name" value="HAD_sf"/>
</dbReference>
<dbReference type="InterPro" id="IPR004014">
    <property type="entry name" value="ATPase_P-typ_cation-transptr_N"/>
</dbReference>
<keyword evidence="9" id="KW-1278">Translocase</keyword>
<dbReference type="SFLD" id="SFLDF00027">
    <property type="entry name" value="p-type_atpase"/>
    <property type="match status" value="1"/>
</dbReference>
<dbReference type="SUPFAM" id="SSF56784">
    <property type="entry name" value="HAD-like"/>
    <property type="match status" value="1"/>
</dbReference>
<dbReference type="GO" id="GO:0016887">
    <property type="term" value="F:ATP hydrolysis activity"/>
    <property type="evidence" value="ECO:0007669"/>
    <property type="project" value="InterPro"/>
</dbReference>
<evidence type="ECO:0000256" key="11">
    <source>
        <dbReference type="ARBA" id="ARBA00023136"/>
    </source>
</evidence>